<evidence type="ECO:0000259" key="1">
    <source>
        <dbReference type="SMART" id="SM00471"/>
    </source>
</evidence>
<dbReference type="KEGG" id="ndv:NDEV_1367"/>
<evidence type="ECO:0000313" key="3">
    <source>
        <dbReference type="Proteomes" id="UP000196239"/>
    </source>
</evidence>
<feature type="domain" description="HD/PDEase" evidence="1">
    <location>
        <begin position="79"/>
        <end position="230"/>
    </location>
</feature>
<sequence>MQYTKKGEHLLEYDCHQSENLKPSVSIIIMLLQNQDPVALREEIQKIMVANGFKRECYTKILDYTVNLFESKGLGIDYYGYHNIIHELEVTYVTLLAAQWESTHGMLKPEDFPYLFAAALFHDYDPQKKVDKPHEEDAVKFVMTDEKLDSLLKDANIDKNLIAALIHRTTYPWSGEIKETTEKKIEDCFNSSDIVRDDHEKREHFKKMGWFLSVADRIAGYTLGDFAKALEMAQKNAHALAWHPYYIVRRSVAYFEDLLNNDAEMYQSVLQALPKDMRKHFTDNVLSFMKLREQEIQIEGSLVYDNTKFFAVIESMSNRQEPEFIETLSEIHKQLPKPLQFKKDDFIESVTAKDTILNTLRLGSDNGPIIGFTKGGPLETYKLRPEINDINYGLGNTAFMEPLAIRMGYWGQRGGREMRMLFNMQVQSKGFKYLTSFALRDVISNRIERKEQIEFVKQFDPERWDYYRVVL</sequence>
<dbReference type="InterPro" id="IPR003607">
    <property type="entry name" value="HD/PDEase_dom"/>
</dbReference>
<gene>
    <name evidence="2" type="ORF">NDEV_1367</name>
</gene>
<dbReference type="AlphaFoldDB" id="A0A128A494"/>
<keyword evidence="3" id="KW-1185">Reference proteome</keyword>
<dbReference type="SUPFAM" id="SSF109604">
    <property type="entry name" value="HD-domain/PDEase-like"/>
    <property type="match status" value="1"/>
</dbReference>
<protein>
    <recommendedName>
        <fullName evidence="1">HD/PDEase domain-containing protein</fullName>
    </recommendedName>
</protein>
<accession>A0A128A494</accession>
<proteinExistence type="predicted"/>
<dbReference type="SMART" id="SM00471">
    <property type="entry name" value="HDc"/>
    <property type="match status" value="1"/>
</dbReference>
<evidence type="ECO:0000313" key="2">
    <source>
        <dbReference type="EMBL" id="CUR52132.1"/>
    </source>
</evidence>
<dbReference type="Proteomes" id="UP000196239">
    <property type="component" value="Chromosome 1"/>
</dbReference>
<organism evidence="2 3">
    <name type="scientific">Nitrosotalea devaniterrae</name>
    <dbReference type="NCBI Taxonomy" id="1078905"/>
    <lineage>
        <taxon>Archaea</taxon>
        <taxon>Nitrososphaerota</taxon>
        <taxon>Nitrososphaeria</taxon>
        <taxon>Nitrosotaleales</taxon>
        <taxon>Nitrosotaleaceae</taxon>
        <taxon>Nitrosotalea</taxon>
    </lineage>
</organism>
<dbReference type="EMBL" id="LN890280">
    <property type="protein sequence ID" value="CUR52132.1"/>
    <property type="molecule type" value="Genomic_DNA"/>
</dbReference>
<name>A0A128A494_9ARCH</name>
<reference evidence="3" key="1">
    <citation type="submission" date="2015-10" db="EMBL/GenBank/DDBJ databases">
        <authorList>
            <person name="Lehtovirta-Morley L.E."/>
            <person name="Vieille C."/>
        </authorList>
    </citation>
    <scope>NUCLEOTIDE SEQUENCE [LARGE SCALE GENOMIC DNA]</scope>
</reference>